<evidence type="ECO:0000256" key="2">
    <source>
        <dbReference type="ARBA" id="ARBA00022963"/>
    </source>
</evidence>
<dbReference type="EMBL" id="JACHWY010000001">
    <property type="protein sequence ID" value="MBB3046293.1"/>
    <property type="molecule type" value="Genomic_DNA"/>
</dbReference>
<dbReference type="Pfam" id="PF01734">
    <property type="entry name" value="Patatin"/>
    <property type="match status" value="1"/>
</dbReference>
<dbReference type="Proteomes" id="UP000537130">
    <property type="component" value="Unassembled WGS sequence"/>
</dbReference>
<feature type="domain" description="PNPLA" evidence="5">
    <location>
        <begin position="11"/>
        <end position="224"/>
    </location>
</feature>
<dbReference type="GO" id="GO:0016042">
    <property type="term" value="P:lipid catabolic process"/>
    <property type="evidence" value="ECO:0007669"/>
    <property type="project" value="UniProtKB-UniRule"/>
</dbReference>
<evidence type="ECO:0000313" key="7">
    <source>
        <dbReference type="Proteomes" id="UP000537130"/>
    </source>
</evidence>
<evidence type="ECO:0000256" key="4">
    <source>
        <dbReference type="PROSITE-ProRule" id="PRU01161"/>
    </source>
</evidence>
<evidence type="ECO:0000259" key="5">
    <source>
        <dbReference type="PROSITE" id="PS51635"/>
    </source>
</evidence>
<dbReference type="PANTHER" id="PTHR14226:SF57">
    <property type="entry name" value="BLR7027 PROTEIN"/>
    <property type="match status" value="1"/>
</dbReference>
<dbReference type="PANTHER" id="PTHR14226">
    <property type="entry name" value="NEUROPATHY TARGET ESTERASE/SWISS CHEESE D.MELANOGASTER"/>
    <property type="match status" value="1"/>
</dbReference>
<dbReference type="PROSITE" id="PS51635">
    <property type="entry name" value="PNPLA"/>
    <property type="match status" value="1"/>
</dbReference>
<accession>A0A7W4Z4N1</accession>
<reference evidence="6 7" key="1">
    <citation type="submission" date="2020-08" db="EMBL/GenBank/DDBJ databases">
        <title>Genomic Encyclopedia of Type Strains, Phase III (KMG-III): the genomes of soil and plant-associated and newly described type strains.</title>
        <authorList>
            <person name="Whitman W."/>
        </authorList>
    </citation>
    <scope>NUCLEOTIDE SEQUENCE [LARGE SCALE GENOMIC DNA]</scope>
    <source>
        <strain evidence="6 7">CECT 8654</strain>
    </source>
</reference>
<dbReference type="AlphaFoldDB" id="A0A7W4Z4N1"/>
<evidence type="ECO:0000256" key="3">
    <source>
        <dbReference type="ARBA" id="ARBA00023098"/>
    </source>
</evidence>
<proteinExistence type="predicted"/>
<keyword evidence="3 4" id="KW-0443">Lipid metabolism</keyword>
<dbReference type="InterPro" id="IPR050301">
    <property type="entry name" value="NTE"/>
</dbReference>
<keyword evidence="1 4" id="KW-0378">Hydrolase</keyword>
<feature type="short sequence motif" description="DGA/G" evidence="4">
    <location>
        <begin position="211"/>
        <end position="213"/>
    </location>
</feature>
<feature type="active site" description="Proton acceptor" evidence="4">
    <location>
        <position position="211"/>
    </location>
</feature>
<dbReference type="Gene3D" id="3.40.1090.10">
    <property type="entry name" value="Cytosolic phospholipase A2 catalytic domain"/>
    <property type="match status" value="1"/>
</dbReference>
<sequence length="381" mass="42070">MQQEAKYDTALILPGGGARAAYQVGVIKALATLHGDRQYNPYRILCGTSAGAINAVALASKAENFSNAADWLESLWTALSTDQIYRSDWLGVMSNAWRLLLSLFNSGIAVGRPVGLLDNSPLRELLKQNLDIAAISENINAGHLDALSVTAMDYTQGVSISFFQGGPERAGWQRWRRQGVPTPIDIAHVMASTAIPTIFPPQRIGRNYFGDGALRQLTPISPALHLGAERVLIIPANGHRKEYRRPLQKIQSPAFGQIIGHLLNSAFVDSIETDIERLERINQLIRLMPEQESFTEHQLRPIEALVISPSEDIDAIADDFLRELPRSIRTFFRGNAGRSAGGVNVASYLLFTTAFSERLIQLGYNDGMANIEELRRFVYGD</sequence>
<organism evidence="6 7">
    <name type="scientific">Litorivivens lipolytica</name>
    <dbReference type="NCBI Taxonomy" id="1524264"/>
    <lineage>
        <taxon>Bacteria</taxon>
        <taxon>Pseudomonadati</taxon>
        <taxon>Pseudomonadota</taxon>
        <taxon>Gammaproteobacteria</taxon>
        <taxon>Litorivivens</taxon>
    </lineage>
</organism>
<protein>
    <submittedName>
        <fullName evidence="6">NTE family protein</fullName>
    </submittedName>
</protein>
<dbReference type="SUPFAM" id="SSF52151">
    <property type="entry name" value="FabD/lysophospholipase-like"/>
    <property type="match status" value="1"/>
</dbReference>
<keyword evidence="7" id="KW-1185">Reference proteome</keyword>
<comment type="caution">
    <text evidence="4">Lacks conserved residue(s) required for the propagation of feature annotation.</text>
</comment>
<comment type="caution">
    <text evidence="6">The sequence shown here is derived from an EMBL/GenBank/DDBJ whole genome shotgun (WGS) entry which is preliminary data.</text>
</comment>
<name>A0A7W4Z4N1_9GAMM</name>
<dbReference type="GO" id="GO:0016787">
    <property type="term" value="F:hydrolase activity"/>
    <property type="evidence" value="ECO:0007669"/>
    <property type="project" value="UniProtKB-UniRule"/>
</dbReference>
<evidence type="ECO:0000313" key="6">
    <source>
        <dbReference type="EMBL" id="MBB3046293.1"/>
    </source>
</evidence>
<dbReference type="InterPro" id="IPR016035">
    <property type="entry name" value="Acyl_Trfase/lysoPLipase"/>
</dbReference>
<feature type="active site" description="Nucleophile" evidence="4">
    <location>
        <position position="49"/>
    </location>
</feature>
<gene>
    <name evidence="6" type="ORF">FHR99_000529</name>
</gene>
<evidence type="ECO:0000256" key="1">
    <source>
        <dbReference type="ARBA" id="ARBA00022801"/>
    </source>
</evidence>
<feature type="short sequence motif" description="GXSXG" evidence="4">
    <location>
        <begin position="47"/>
        <end position="51"/>
    </location>
</feature>
<dbReference type="InterPro" id="IPR002641">
    <property type="entry name" value="PNPLA_dom"/>
</dbReference>
<keyword evidence="2 4" id="KW-0442">Lipid degradation</keyword>
<dbReference type="RefSeq" id="WP_183408998.1">
    <property type="nucleotide sequence ID" value="NZ_JACHWY010000001.1"/>
</dbReference>